<dbReference type="Gene3D" id="3.30.390.10">
    <property type="entry name" value="Enolase-like, N-terminal domain"/>
    <property type="match status" value="1"/>
</dbReference>
<dbReference type="SMART" id="SM00922">
    <property type="entry name" value="MR_MLE"/>
    <property type="match status" value="1"/>
</dbReference>
<organism evidence="2 3">
    <name type="scientific">Variovorax rhizosphaerae</name>
    <dbReference type="NCBI Taxonomy" id="1836200"/>
    <lineage>
        <taxon>Bacteria</taxon>
        <taxon>Pseudomonadati</taxon>
        <taxon>Pseudomonadota</taxon>
        <taxon>Betaproteobacteria</taxon>
        <taxon>Burkholderiales</taxon>
        <taxon>Comamonadaceae</taxon>
        <taxon>Variovorax</taxon>
    </lineage>
</organism>
<dbReference type="RefSeq" id="WP_340341416.1">
    <property type="nucleotide sequence ID" value="NZ_JBBKZT010000002.1"/>
</dbReference>
<dbReference type="Pfam" id="PF13378">
    <property type="entry name" value="MR_MLE_C"/>
    <property type="match status" value="1"/>
</dbReference>
<dbReference type="PANTHER" id="PTHR48080:SF5">
    <property type="entry name" value="D(-)-TARTRATE DEHYDRATASE"/>
    <property type="match status" value="1"/>
</dbReference>
<reference evidence="2 3" key="1">
    <citation type="submission" date="2024-03" db="EMBL/GenBank/DDBJ databases">
        <title>Novel species of the genus Variovorax.</title>
        <authorList>
            <person name="Liu Q."/>
            <person name="Xin Y.-H."/>
        </authorList>
    </citation>
    <scope>NUCLEOTIDE SEQUENCE [LARGE SCALE GENOMIC DNA]</scope>
    <source>
        <strain evidence="2 3">KACC 18900</strain>
    </source>
</reference>
<dbReference type="InterPro" id="IPR029065">
    <property type="entry name" value="Enolase_C-like"/>
</dbReference>
<dbReference type="PANTHER" id="PTHR48080">
    <property type="entry name" value="D-GALACTONATE DEHYDRATASE-RELATED"/>
    <property type="match status" value="1"/>
</dbReference>
<dbReference type="InterPro" id="IPR029017">
    <property type="entry name" value="Enolase-like_N"/>
</dbReference>
<dbReference type="InterPro" id="IPR013342">
    <property type="entry name" value="Mandelate_racemase_C"/>
</dbReference>
<comment type="caution">
    <text evidence="2">The sequence shown here is derived from an EMBL/GenBank/DDBJ whole genome shotgun (WGS) entry which is preliminary data.</text>
</comment>
<dbReference type="SUPFAM" id="SSF51604">
    <property type="entry name" value="Enolase C-terminal domain-like"/>
    <property type="match status" value="1"/>
</dbReference>
<dbReference type="SFLD" id="SFLDG00179">
    <property type="entry name" value="mandelate_racemase"/>
    <property type="match status" value="1"/>
</dbReference>
<feature type="domain" description="Mandelate racemase/muconate lactonizing enzyme C-terminal" evidence="1">
    <location>
        <begin position="161"/>
        <end position="258"/>
    </location>
</feature>
<dbReference type="SFLD" id="SFLDS00001">
    <property type="entry name" value="Enolase"/>
    <property type="match status" value="1"/>
</dbReference>
<evidence type="ECO:0000259" key="1">
    <source>
        <dbReference type="SMART" id="SM00922"/>
    </source>
</evidence>
<dbReference type="Gene3D" id="3.20.20.120">
    <property type="entry name" value="Enolase-like C-terminal domain"/>
    <property type="match status" value="1"/>
</dbReference>
<dbReference type="SFLD" id="SFLDF00118">
    <property type="entry name" value="D-tartrate_dehydratase"/>
    <property type="match status" value="1"/>
</dbReference>
<dbReference type="Proteomes" id="UP001385892">
    <property type="component" value="Unassembled WGS sequence"/>
</dbReference>
<name>A0ABU8WFU3_9BURK</name>
<sequence>MRIIDLQEAAFPVQSTMRNAVFSFAEMTTSIVAARLDPGTGKAPVTGYAFNSTGRYACGQPMRERFFPRLLRARPESLLDAGGVLDPAQAVATMLVGEKPGGHAERSIAIGTIETALWDAIGKARDLPTAELLAQRYRGGSMHRKVSVYVGGGWYRPGGAPQDVADEIQRYQASGYTHVKIKVGGAPLDEDLRRIDCALSVLPDSGHLAVDANCKFQRDEALVYAAALAPYRLRWFEEPCDPNDFSLMAEMASVYASPLSAGENLYGIQDVVNLVRLGGWRSDQDLIQVDPPQSYGMHAFASMVLALEAQGWPAHRHFPHGGNQMSLALVSGLGLGGCEAYPGVFGSFGGFADGAVVEGGYVQAPQLPGIGFEGHTALYNLMSSVGAGLKAR</sequence>
<evidence type="ECO:0000313" key="3">
    <source>
        <dbReference type="Proteomes" id="UP001385892"/>
    </source>
</evidence>
<dbReference type="SUPFAM" id="SSF54826">
    <property type="entry name" value="Enolase N-terminal domain-like"/>
    <property type="match status" value="1"/>
</dbReference>
<dbReference type="InterPro" id="IPR036849">
    <property type="entry name" value="Enolase-like_C_sf"/>
</dbReference>
<dbReference type="EMBL" id="JBBKZT010000002">
    <property type="protein sequence ID" value="MEJ8846279.1"/>
    <property type="molecule type" value="Genomic_DNA"/>
</dbReference>
<dbReference type="InterPro" id="IPR034611">
    <property type="entry name" value="D-tartrate_dehydratase"/>
</dbReference>
<gene>
    <name evidence="2" type="ORF">WKW82_06450</name>
</gene>
<keyword evidence="3" id="KW-1185">Reference proteome</keyword>
<dbReference type="InterPro" id="IPR034593">
    <property type="entry name" value="DgoD-like"/>
</dbReference>
<evidence type="ECO:0000313" key="2">
    <source>
        <dbReference type="EMBL" id="MEJ8846279.1"/>
    </source>
</evidence>
<proteinExistence type="predicted"/>
<protein>
    <submittedName>
        <fullName evidence="2">Enolase C-terminal domain-like protein</fullName>
    </submittedName>
</protein>
<accession>A0ABU8WFU3</accession>